<proteinExistence type="predicted"/>
<dbReference type="AlphaFoldDB" id="A0A1Y3M6S4"/>
<dbReference type="PANTHER" id="PTHR37305:SF1">
    <property type="entry name" value="MEMBRANE PROTEIN"/>
    <property type="match status" value="1"/>
</dbReference>
<organism evidence="1 2">
    <name type="scientific">Bacillus pseudomycoides</name>
    <dbReference type="NCBI Taxonomy" id="64104"/>
    <lineage>
        <taxon>Bacteria</taxon>
        <taxon>Bacillati</taxon>
        <taxon>Bacillota</taxon>
        <taxon>Bacilli</taxon>
        <taxon>Bacillales</taxon>
        <taxon>Bacillaceae</taxon>
        <taxon>Bacillus</taxon>
        <taxon>Bacillus cereus group</taxon>
    </lineage>
</organism>
<dbReference type="EMBL" id="MWPX01000093">
    <property type="protein sequence ID" value="OUM45826.1"/>
    <property type="molecule type" value="Genomic_DNA"/>
</dbReference>
<dbReference type="Pfam" id="PF12730">
    <property type="entry name" value="ABC2_membrane_4"/>
    <property type="match status" value="1"/>
</dbReference>
<accession>A0A1Y3M6S4</accession>
<evidence type="ECO:0000313" key="1">
    <source>
        <dbReference type="EMBL" id="OUM45826.1"/>
    </source>
</evidence>
<protein>
    <submittedName>
        <fullName evidence="1">ABC transporter permease</fullName>
    </submittedName>
</protein>
<dbReference type="Proteomes" id="UP000195321">
    <property type="component" value="Unassembled WGS sequence"/>
</dbReference>
<evidence type="ECO:0000313" key="2">
    <source>
        <dbReference type="Proteomes" id="UP000195321"/>
    </source>
</evidence>
<comment type="caution">
    <text evidence="1">The sequence shown here is derived from an EMBL/GenBank/DDBJ whole genome shotgun (WGS) entry which is preliminary data.</text>
</comment>
<gene>
    <name evidence="1" type="ORF">BW425_27305</name>
</gene>
<name>A0A1Y3M6S4_9BACI</name>
<dbReference type="RefSeq" id="WP_016115615.1">
    <property type="nucleotide sequence ID" value="NZ_CP189809.1"/>
</dbReference>
<sequence>MVNLLYTELLKLKRSYMLLISIMGATVAPFMVVVASYISIKTKHPTPTIVFEQLFNEVTLYTVVVIGVPLFGVITAYLFNREYAEDTLKNLLTIPVSRIKFLISKLIVLFLWIMLLILVAWGLTVIFGLLGQFKGLNSLLLINSLKRLLIGGAFLFILSTPAIFITIVLKSYVPTMVFTIVIVLLNLMTTNSKHRGLFPWQAAGDISRNTLLPTYPPEYSYIVIFATSFIGLIAVITYFKRVDIH</sequence>
<dbReference type="PANTHER" id="PTHR37305">
    <property type="entry name" value="INTEGRAL MEMBRANE PROTEIN-RELATED"/>
    <property type="match status" value="1"/>
</dbReference>
<reference evidence="1 2" key="1">
    <citation type="submission" date="2017-02" db="EMBL/GenBank/DDBJ databases">
        <title>Bacillus pseudomycoides isolate FSL K6-0042.</title>
        <authorList>
            <person name="Kovac J."/>
        </authorList>
    </citation>
    <scope>NUCLEOTIDE SEQUENCE [LARGE SCALE GENOMIC DNA]</scope>
    <source>
        <strain evidence="1 2">FSL K6-0042</strain>
    </source>
</reference>